<dbReference type="EMBL" id="FUKI01000135">
    <property type="protein sequence ID" value="SJM94718.1"/>
    <property type="molecule type" value="Genomic_DNA"/>
</dbReference>
<evidence type="ECO:0000313" key="2">
    <source>
        <dbReference type="Proteomes" id="UP000195667"/>
    </source>
</evidence>
<dbReference type="AlphaFoldDB" id="A0A1R4HEQ4"/>
<organism evidence="1 2">
    <name type="scientific">Crenothrix polyspora</name>
    <dbReference type="NCBI Taxonomy" id="360316"/>
    <lineage>
        <taxon>Bacteria</taxon>
        <taxon>Pseudomonadati</taxon>
        <taxon>Pseudomonadota</taxon>
        <taxon>Gammaproteobacteria</taxon>
        <taxon>Methylococcales</taxon>
        <taxon>Crenotrichaceae</taxon>
        <taxon>Crenothrix</taxon>
    </lineage>
</organism>
<proteinExistence type="predicted"/>
<sequence>MQAVAVMHGMFFLAMGMTTGAINTVTISLDWYATHSPFWINQCFNYCGYFRKLTV</sequence>
<evidence type="ECO:0000313" key="1">
    <source>
        <dbReference type="EMBL" id="SJM94718.1"/>
    </source>
</evidence>
<keyword evidence="2" id="KW-1185">Reference proteome</keyword>
<protein>
    <submittedName>
        <fullName evidence="1">Uncharacterized protein</fullName>
    </submittedName>
</protein>
<reference evidence="2" key="1">
    <citation type="submission" date="2017-02" db="EMBL/GenBank/DDBJ databases">
        <authorList>
            <person name="Daims H."/>
        </authorList>
    </citation>
    <scope>NUCLEOTIDE SEQUENCE [LARGE SCALE GENOMIC DNA]</scope>
</reference>
<gene>
    <name evidence="1" type="ORF">CRENPOLYSF1_580020</name>
</gene>
<dbReference type="Proteomes" id="UP000195667">
    <property type="component" value="Unassembled WGS sequence"/>
</dbReference>
<name>A0A1R4HEQ4_9GAMM</name>
<accession>A0A1R4HEQ4</accession>